<gene>
    <name evidence="3" type="ORF">PAECIP111893_01656</name>
</gene>
<evidence type="ECO:0000256" key="1">
    <source>
        <dbReference type="SAM" id="MobiDB-lite"/>
    </source>
</evidence>
<keyword evidence="2" id="KW-1133">Transmembrane helix</keyword>
<evidence type="ECO:0008006" key="5">
    <source>
        <dbReference type="Google" id="ProtNLM"/>
    </source>
</evidence>
<accession>A0ABM9C497</accession>
<keyword evidence="2" id="KW-0472">Membrane</keyword>
<dbReference type="EMBL" id="CAKMMF010000007">
    <property type="protein sequence ID" value="CAH1201563.1"/>
    <property type="molecule type" value="Genomic_DNA"/>
</dbReference>
<sequence>MEYNGRHDKERNNNQQLESQELQGDKQQRYEPQVPYVVPVSEIVEPVDQASKAAKKHRFWIGLTAILAIAASIVLGDGSSFSMRDVMSNGIGNGMQAGTKLATTDEGIELLSRDFEIEMKQGTTSSRMLIWDFAAEDGDVVTVRVNNVVVAANIGIMNKPIALDIPIPSVVEVEGVKDGVGGITYGIKFPGAAGGSAYFNVAPEGGANVYTLKIP</sequence>
<keyword evidence="2" id="KW-0812">Transmembrane</keyword>
<feature type="region of interest" description="Disordered" evidence="1">
    <location>
        <begin position="1"/>
        <end position="31"/>
    </location>
</feature>
<evidence type="ECO:0000256" key="2">
    <source>
        <dbReference type="SAM" id="Phobius"/>
    </source>
</evidence>
<proteinExistence type="predicted"/>
<evidence type="ECO:0000313" key="4">
    <source>
        <dbReference type="Proteomes" id="UP000838686"/>
    </source>
</evidence>
<evidence type="ECO:0000313" key="3">
    <source>
        <dbReference type="EMBL" id="CAH1201563.1"/>
    </source>
</evidence>
<feature type="compositionally biased region" description="Low complexity" evidence="1">
    <location>
        <begin position="13"/>
        <end position="22"/>
    </location>
</feature>
<dbReference type="RefSeq" id="WP_236339997.1">
    <property type="nucleotide sequence ID" value="NZ_CAKMMF010000007.1"/>
</dbReference>
<comment type="caution">
    <text evidence="3">The sequence shown here is derived from an EMBL/GenBank/DDBJ whole genome shotgun (WGS) entry which is preliminary data.</text>
</comment>
<feature type="compositionally biased region" description="Basic and acidic residues" evidence="1">
    <location>
        <begin position="1"/>
        <end position="12"/>
    </location>
</feature>
<keyword evidence="4" id="KW-1185">Reference proteome</keyword>
<feature type="transmembrane region" description="Helical" evidence="2">
    <location>
        <begin position="59"/>
        <end position="76"/>
    </location>
</feature>
<name>A0ABM9C497_9BACL</name>
<organism evidence="3 4">
    <name type="scientific">Paenibacillus plantiphilus</name>
    <dbReference type="NCBI Taxonomy" id="2905650"/>
    <lineage>
        <taxon>Bacteria</taxon>
        <taxon>Bacillati</taxon>
        <taxon>Bacillota</taxon>
        <taxon>Bacilli</taxon>
        <taxon>Bacillales</taxon>
        <taxon>Paenibacillaceae</taxon>
        <taxon>Paenibacillus</taxon>
    </lineage>
</organism>
<dbReference type="Proteomes" id="UP000838686">
    <property type="component" value="Unassembled WGS sequence"/>
</dbReference>
<reference evidence="3" key="1">
    <citation type="submission" date="2022-01" db="EMBL/GenBank/DDBJ databases">
        <authorList>
            <person name="Criscuolo A."/>
        </authorList>
    </citation>
    <scope>NUCLEOTIDE SEQUENCE</scope>
    <source>
        <strain evidence="3">CIP111893</strain>
    </source>
</reference>
<protein>
    <recommendedName>
        <fullName evidence="5">DUF4352 domain-containing protein</fullName>
    </recommendedName>
</protein>